<geneLocation type="plasmid" evidence="1 2">
    <name>pNMAG02</name>
</geneLocation>
<dbReference type="Proteomes" id="UP000001879">
    <property type="component" value="Plasmid pNMAG02"/>
</dbReference>
<dbReference type="HOGENOM" id="CLU_3039150_0_0_2"/>
<evidence type="ECO:0000313" key="1">
    <source>
        <dbReference type="EMBL" id="ADD07649.1"/>
    </source>
</evidence>
<name>D3T240_NATMM</name>
<dbReference type="AlphaFoldDB" id="D3T240"/>
<gene>
    <name evidence="1" type="ordered locus">Nmag_4130</name>
</gene>
<dbReference type="KEGG" id="nmg:Nmag_4130"/>
<accession>D3T240</accession>
<keyword evidence="1" id="KW-0614">Plasmid</keyword>
<sequence length="54" mass="6261">MCNRSGVRKPIVTDDDREALKESDRGTIFEAHLLQCNEQFNGVDELQDHIHQNH</sequence>
<keyword evidence="2" id="KW-1185">Reference proteome</keyword>
<evidence type="ECO:0000313" key="2">
    <source>
        <dbReference type="Proteomes" id="UP000001879"/>
    </source>
</evidence>
<organism evidence="1 2">
    <name type="scientific">Natrialba magadii (strain ATCC 43099 / DSM 3394 / CCM 3739 / CIP 104546 / IAM 13178 / JCM 8861 / NBRC 102185 / NCIMB 2190 / MS3)</name>
    <name type="common">Natronobacterium magadii</name>
    <dbReference type="NCBI Taxonomy" id="547559"/>
    <lineage>
        <taxon>Archaea</taxon>
        <taxon>Methanobacteriati</taxon>
        <taxon>Methanobacteriota</taxon>
        <taxon>Stenosarchaea group</taxon>
        <taxon>Halobacteria</taxon>
        <taxon>Halobacteriales</taxon>
        <taxon>Natrialbaceae</taxon>
        <taxon>Natrialba</taxon>
    </lineage>
</organism>
<protein>
    <submittedName>
        <fullName evidence="1">Uncharacterized protein</fullName>
    </submittedName>
</protein>
<proteinExistence type="predicted"/>
<reference evidence="2" key="1">
    <citation type="submission" date="2010-02" db="EMBL/GenBank/DDBJ databases">
        <title>Complete sequence of plasmid 2 of Natrialba magadii ATCC 43099.</title>
        <authorList>
            <consortium name="US DOE Joint Genome Institute"/>
            <person name="Lucas S."/>
            <person name="Copeland A."/>
            <person name="Lapidus A."/>
            <person name="Cheng J.-F."/>
            <person name="Bruce D."/>
            <person name="Goodwin L."/>
            <person name="Pitluck S."/>
            <person name="Davenport K."/>
            <person name="Saunders E."/>
            <person name="Detter J.C."/>
            <person name="Han C."/>
            <person name="Tapia R."/>
            <person name="Land M."/>
            <person name="Hauser L."/>
            <person name="Kyrpides N."/>
            <person name="Mikhailova N."/>
            <person name="De Castro R.E."/>
            <person name="Maupin-Furlow J.A."/>
            <person name="Woyke T."/>
        </authorList>
    </citation>
    <scope>NUCLEOTIDE SEQUENCE [LARGE SCALE GENOMIC DNA]</scope>
    <source>
        <strain evidence="2">ATCC 43099 / DSM 3394 / CCM 3739 / CIP 104546 / IAM 13178 / JCM 8861 / NBRC 102185 / NCIMB 2190 / MS3</strain>
        <plasmid evidence="2">pNMAG02</plasmid>
    </source>
</reference>
<dbReference type="EMBL" id="CP001934">
    <property type="protein sequence ID" value="ADD07649.1"/>
    <property type="molecule type" value="Genomic_DNA"/>
</dbReference>
<dbReference type="PaxDb" id="547559-Nmag_4130"/>
<reference evidence="1 2" key="2">
    <citation type="journal article" date="2012" name="BMC Genomics">
        <title>A comparative genomics perspective on the genetic content of the alkaliphilic haloarchaeon Natrialba magadii ATCC 43099T.</title>
        <authorList>
            <person name="Siddaramappa S."/>
            <person name="Challacombe J.F."/>
            <person name="Decastro R.E."/>
            <person name="Pfeiffer F."/>
            <person name="Sastre D.E."/>
            <person name="Gimenez M.I."/>
            <person name="Paggi R.A."/>
            <person name="Detter J.C."/>
            <person name="Davenport K.W."/>
            <person name="Goodwin L.A."/>
            <person name="Kyrpides N."/>
            <person name="Tapia R."/>
            <person name="Pitluck S."/>
            <person name="Lucas S."/>
            <person name="Woyke T."/>
            <person name="Maupin-Furlow J.A."/>
        </authorList>
    </citation>
    <scope>NUCLEOTIDE SEQUENCE [LARGE SCALE GENOMIC DNA]</scope>
    <source>
        <strain evidence="2">ATCC 43099 / DSM 3394 / CCM 3739 / CIP 104546 / IAM 13178 / JCM 8861 / NBRC 102185 / NCIMB 2190 / MS3</strain>
    </source>
</reference>